<keyword evidence="8" id="KW-1185">Reference proteome</keyword>
<dbReference type="EC" id="1.1.1.95" evidence="7"/>
<dbReference type="Proteomes" id="UP000568022">
    <property type="component" value="Unassembled WGS sequence"/>
</dbReference>
<evidence type="ECO:0000256" key="1">
    <source>
        <dbReference type="ARBA" id="ARBA00005854"/>
    </source>
</evidence>
<feature type="domain" description="D-isomer specific 2-hydroxyacid dehydrogenase NAD-binding" evidence="6">
    <location>
        <begin position="104"/>
        <end position="275"/>
    </location>
</feature>
<dbReference type="GO" id="GO:0051287">
    <property type="term" value="F:NAD binding"/>
    <property type="evidence" value="ECO:0007669"/>
    <property type="project" value="InterPro"/>
</dbReference>
<dbReference type="InterPro" id="IPR006140">
    <property type="entry name" value="D-isomer_DH_NAD-bd"/>
</dbReference>
<keyword evidence="2 4" id="KW-0560">Oxidoreductase</keyword>
<dbReference type="SUPFAM" id="SSF51735">
    <property type="entry name" value="NAD(P)-binding Rossmann-fold domains"/>
    <property type="match status" value="1"/>
</dbReference>
<dbReference type="Pfam" id="PF02826">
    <property type="entry name" value="2-Hacid_dh_C"/>
    <property type="match status" value="1"/>
</dbReference>
<dbReference type="Gene3D" id="3.40.50.720">
    <property type="entry name" value="NAD(P)-binding Rossmann-like Domain"/>
    <property type="match status" value="2"/>
</dbReference>
<dbReference type="InterPro" id="IPR006139">
    <property type="entry name" value="D-isomer_2_OHA_DH_cat_dom"/>
</dbReference>
<evidence type="ECO:0000256" key="4">
    <source>
        <dbReference type="RuleBase" id="RU003719"/>
    </source>
</evidence>
<reference evidence="7 8" key="1">
    <citation type="submission" date="2020-08" db="EMBL/GenBank/DDBJ databases">
        <title>Genomic Encyclopedia of Type Strains, Phase III (KMG-III): the genomes of soil and plant-associated and newly described type strains.</title>
        <authorList>
            <person name="Whitman W."/>
        </authorList>
    </citation>
    <scope>NUCLEOTIDE SEQUENCE [LARGE SCALE GENOMIC DNA]</scope>
    <source>
        <strain evidence="7 8">CECT 3226</strain>
    </source>
</reference>
<evidence type="ECO:0000256" key="3">
    <source>
        <dbReference type="ARBA" id="ARBA00023027"/>
    </source>
</evidence>
<feature type="domain" description="D-isomer specific 2-hydroxyacid dehydrogenase catalytic" evidence="5">
    <location>
        <begin position="8"/>
        <end position="305"/>
    </location>
</feature>
<dbReference type="InterPro" id="IPR050857">
    <property type="entry name" value="D-2-hydroxyacid_DH"/>
</dbReference>
<evidence type="ECO:0000256" key="2">
    <source>
        <dbReference type="ARBA" id="ARBA00023002"/>
    </source>
</evidence>
<dbReference type="PANTHER" id="PTHR42789">
    <property type="entry name" value="D-ISOMER SPECIFIC 2-HYDROXYACID DEHYDROGENASE FAMILY PROTEIN (AFU_ORTHOLOGUE AFUA_6G10090)"/>
    <property type="match status" value="1"/>
</dbReference>
<dbReference type="InterPro" id="IPR036291">
    <property type="entry name" value="NAD(P)-bd_dom_sf"/>
</dbReference>
<sequence>MLLDDCDLSDAQIARLRKWGEVEAHATPPADAEDIKRRLKSADVAVLGWTVLDDTLLRQLPDLRMISVWATGYDYVDVRAADRLGITVTNVPAYAGSAVSELALGLMLALCRNIARGNRRVRAGTLSWQGLHGTELSGRTLGIIGIGDIGSRLAAIGAALGMRVLAYSRNMSAERAKNMGVEFRPMAEVLREGDFISLHLPLTPDTEGIMGEKEIAMMKPGAFLVNTARAALVDQDALYEALTNGRLAGAGLDDLDPDRHDIMALDNVVATPHIGFCTDTALARKGDICVGNVEAFLNGRAENVVAGPRHPGPGPSVGYGD</sequence>
<dbReference type="Pfam" id="PF00389">
    <property type="entry name" value="2-Hacid_dh"/>
    <property type="match status" value="1"/>
</dbReference>
<gene>
    <name evidence="7" type="ORF">FHS32_000126</name>
</gene>
<dbReference type="FunFam" id="3.40.50.720:FF:000203">
    <property type="entry name" value="D-3-phosphoglycerate dehydrogenase (SerA)"/>
    <property type="match status" value="1"/>
</dbReference>
<comment type="caution">
    <text evidence="7">The sequence shown here is derived from an EMBL/GenBank/DDBJ whole genome shotgun (WGS) entry which is preliminary data.</text>
</comment>
<evidence type="ECO:0000313" key="7">
    <source>
        <dbReference type="EMBL" id="MBB5123414.1"/>
    </source>
</evidence>
<keyword evidence="3" id="KW-0520">NAD</keyword>
<dbReference type="GO" id="GO:0004617">
    <property type="term" value="F:phosphoglycerate dehydrogenase activity"/>
    <property type="evidence" value="ECO:0007669"/>
    <property type="project" value="UniProtKB-EC"/>
</dbReference>
<evidence type="ECO:0000259" key="5">
    <source>
        <dbReference type="Pfam" id="PF00389"/>
    </source>
</evidence>
<dbReference type="EMBL" id="JACHJE010000001">
    <property type="protein sequence ID" value="MBB5123414.1"/>
    <property type="molecule type" value="Genomic_DNA"/>
</dbReference>
<accession>A0A7W8BHA7</accession>
<proteinExistence type="inferred from homology"/>
<dbReference type="SUPFAM" id="SSF52283">
    <property type="entry name" value="Formate/glycerate dehydrogenase catalytic domain-like"/>
    <property type="match status" value="1"/>
</dbReference>
<comment type="similarity">
    <text evidence="1 4">Belongs to the D-isomer specific 2-hydroxyacid dehydrogenase family.</text>
</comment>
<evidence type="ECO:0000313" key="8">
    <source>
        <dbReference type="Proteomes" id="UP000568022"/>
    </source>
</evidence>
<dbReference type="AlphaFoldDB" id="A0A7W8BHA7"/>
<name>A0A7W8BHA7_9ACTN</name>
<evidence type="ECO:0000259" key="6">
    <source>
        <dbReference type="Pfam" id="PF02826"/>
    </source>
</evidence>
<organism evidence="7 8">
    <name type="scientific">Streptomyces griseoloalbus</name>
    <dbReference type="NCBI Taxonomy" id="67303"/>
    <lineage>
        <taxon>Bacteria</taxon>
        <taxon>Bacillati</taxon>
        <taxon>Actinomycetota</taxon>
        <taxon>Actinomycetes</taxon>
        <taxon>Kitasatosporales</taxon>
        <taxon>Streptomycetaceae</taxon>
        <taxon>Streptomyces</taxon>
    </lineage>
</organism>
<protein>
    <submittedName>
        <fullName evidence="7">D-3-phosphoglycerate dehydrogenase</fullName>
        <ecNumber evidence="7">1.1.1.95</ecNumber>
    </submittedName>
</protein>
<dbReference type="PANTHER" id="PTHR42789:SF1">
    <property type="entry name" value="D-ISOMER SPECIFIC 2-HYDROXYACID DEHYDROGENASE FAMILY PROTEIN (AFU_ORTHOLOGUE AFUA_6G10090)"/>
    <property type="match status" value="1"/>
</dbReference>